<dbReference type="Gene3D" id="3.40.50.150">
    <property type="entry name" value="Vaccinia Virus protein VP39"/>
    <property type="match status" value="1"/>
</dbReference>
<dbReference type="InterPro" id="IPR009061">
    <property type="entry name" value="DNA-bd_dom_put_sf"/>
</dbReference>
<dbReference type="STRING" id="152573.SAMN04488051_103527"/>
<dbReference type="GO" id="GO:0006355">
    <property type="term" value="P:regulation of DNA-templated transcription"/>
    <property type="evidence" value="ECO:0007669"/>
    <property type="project" value="InterPro"/>
</dbReference>
<dbReference type="Pfam" id="PF13411">
    <property type="entry name" value="MerR_1"/>
    <property type="match status" value="1"/>
</dbReference>
<dbReference type="GO" id="GO:0008757">
    <property type="term" value="F:S-adenosylmethionine-dependent methyltransferase activity"/>
    <property type="evidence" value="ECO:0007669"/>
    <property type="project" value="InterPro"/>
</dbReference>
<dbReference type="PROSITE" id="PS50937">
    <property type="entry name" value="HTH_MERR_2"/>
    <property type="match status" value="1"/>
</dbReference>
<dbReference type="AlphaFoldDB" id="A0A1H4BUS1"/>
<organism evidence="3 4">
    <name type="scientific">Alkalimonas amylolytica</name>
    <dbReference type="NCBI Taxonomy" id="152573"/>
    <lineage>
        <taxon>Bacteria</taxon>
        <taxon>Pseudomonadati</taxon>
        <taxon>Pseudomonadota</taxon>
        <taxon>Gammaproteobacteria</taxon>
        <taxon>Alkalimonas</taxon>
    </lineage>
</organism>
<proteinExistence type="predicted"/>
<accession>A0A1H4BUS1</accession>
<keyword evidence="4" id="KW-1185">Reference proteome</keyword>
<evidence type="ECO:0000259" key="2">
    <source>
        <dbReference type="PROSITE" id="PS50937"/>
    </source>
</evidence>
<dbReference type="InterPro" id="IPR029063">
    <property type="entry name" value="SAM-dependent_MTases_sf"/>
</dbReference>
<reference evidence="3 4" key="1">
    <citation type="submission" date="2016-10" db="EMBL/GenBank/DDBJ databases">
        <authorList>
            <person name="de Groot N.N."/>
        </authorList>
    </citation>
    <scope>NUCLEOTIDE SEQUENCE [LARGE SCALE GENOMIC DNA]</scope>
    <source>
        <strain evidence="3 4">CGMCC 1.3430</strain>
    </source>
</reference>
<keyword evidence="1" id="KW-0808">Transferase</keyword>
<sequence>MYRISELAQLAGLSRTALLYYEKQGLLRAQRQSNGYRLYSEQDRQRLYLLQQLQAGGLSLSECKACLDAKLNQSLLQARLQKLDHEIAQKQQARHLLASLLGHSTLRAWHQAIDQAAPDAHLSWLKQQGFNEKEALRLKWLSHDMNEHEQYMADFMAVYQGLNYWAPGSAEDTLRALALLSPPPATLLEIGCGKGIATTLLAQHTTASITAIDNEPTALEALQQQLEVLGFTKRVTALCTSMTELPFAEQSFDAIWSEGSAYIMGLVQALRYWKTFLKPGGYLVLSELVWLTDAPSPEARDFWQQGYPDMQNIATCIQRMQDAGYQLVDQFSLSDQAWQNYYQPLQERIDAMKPQLPNSRALLDSQQEINIYRQYGAEFAYQMFVLRG</sequence>
<gene>
    <name evidence="3" type="ORF">SAMN04488051_103527</name>
</gene>
<dbReference type="CDD" id="cd02440">
    <property type="entry name" value="AdoMet_MTases"/>
    <property type="match status" value="1"/>
</dbReference>
<dbReference type="EMBL" id="FNRM01000003">
    <property type="protein sequence ID" value="SEA51849.1"/>
    <property type="molecule type" value="Genomic_DNA"/>
</dbReference>
<dbReference type="InterPro" id="IPR000551">
    <property type="entry name" value="MerR-type_HTH_dom"/>
</dbReference>
<dbReference type="InterPro" id="IPR050447">
    <property type="entry name" value="Erg6_SMT_methyltransf"/>
</dbReference>
<dbReference type="InterPro" id="IPR013216">
    <property type="entry name" value="Methyltransf_11"/>
</dbReference>
<dbReference type="Pfam" id="PF08241">
    <property type="entry name" value="Methyltransf_11"/>
    <property type="match status" value="1"/>
</dbReference>
<evidence type="ECO:0000313" key="4">
    <source>
        <dbReference type="Proteomes" id="UP000198773"/>
    </source>
</evidence>
<dbReference type="SUPFAM" id="SSF46955">
    <property type="entry name" value="Putative DNA-binding domain"/>
    <property type="match status" value="1"/>
</dbReference>
<dbReference type="SUPFAM" id="SSF53335">
    <property type="entry name" value="S-adenosyl-L-methionine-dependent methyltransferases"/>
    <property type="match status" value="1"/>
</dbReference>
<dbReference type="RefSeq" id="WP_091341964.1">
    <property type="nucleotide sequence ID" value="NZ_FNRM01000003.1"/>
</dbReference>
<dbReference type="SMART" id="SM00422">
    <property type="entry name" value="HTH_MERR"/>
    <property type="match status" value="1"/>
</dbReference>
<dbReference type="PRINTS" id="PR00040">
    <property type="entry name" value="HTHMERR"/>
</dbReference>
<dbReference type="PANTHER" id="PTHR44068:SF11">
    <property type="entry name" value="GERANYL DIPHOSPHATE 2-C-METHYLTRANSFERASE"/>
    <property type="match status" value="1"/>
</dbReference>
<keyword evidence="3" id="KW-0238">DNA-binding</keyword>
<protein>
    <submittedName>
        <fullName evidence="3">DNA-binding transcriptional regulator, MerR family</fullName>
    </submittedName>
</protein>
<evidence type="ECO:0000313" key="3">
    <source>
        <dbReference type="EMBL" id="SEA51849.1"/>
    </source>
</evidence>
<evidence type="ECO:0000256" key="1">
    <source>
        <dbReference type="ARBA" id="ARBA00022679"/>
    </source>
</evidence>
<dbReference type="Gene3D" id="1.10.1660.10">
    <property type="match status" value="1"/>
</dbReference>
<feature type="domain" description="HTH merR-type" evidence="2">
    <location>
        <begin position="1"/>
        <end position="69"/>
    </location>
</feature>
<name>A0A1H4BUS1_ALKAM</name>
<dbReference type="GO" id="GO:0003677">
    <property type="term" value="F:DNA binding"/>
    <property type="evidence" value="ECO:0007669"/>
    <property type="project" value="UniProtKB-KW"/>
</dbReference>
<dbReference type="OrthoDB" id="9808480at2"/>
<dbReference type="PANTHER" id="PTHR44068">
    <property type="entry name" value="ZGC:194242"/>
    <property type="match status" value="1"/>
</dbReference>
<dbReference type="Proteomes" id="UP000198773">
    <property type="component" value="Unassembled WGS sequence"/>
</dbReference>